<organism evidence="2 3">
    <name type="scientific">Byssothecium circinans</name>
    <dbReference type="NCBI Taxonomy" id="147558"/>
    <lineage>
        <taxon>Eukaryota</taxon>
        <taxon>Fungi</taxon>
        <taxon>Dikarya</taxon>
        <taxon>Ascomycota</taxon>
        <taxon>Pezizomycotina</taxon>
        <taxon>Dothideomycetes</taxon>
        <taxon>Pleosporomycetidae</taxon>
        <taxon>Pleosporales</taxon>
        <taxon>Massarineae</taxon>
        <taxon>Massarinaceae</taxon>
        <taxon>Byssothecium</taxon>
    </lineage>
</organism>
<sequence length="116" mass="13461">MPYKKQQNVTFQQPLCNRALRVDPSHAEQGLPISLSTPKYVSEIESFPWRVKSSEYRYRRSPPRSPSFSQSMSQQHGNLSSPAPALQKLHKHWRKTTHRTTQFGELLLLLLFLKAT</sequence>
<proteinExistence type="predicted"/>
<feature type="region of interest" description="Disordered" evidence="1">
    <location>
        <begin position="58"/>
        <end position="87"/>
    </location>
</feature>
<dbReference type="Proteomes" id="UP000800035">
    <property type="component" value="Unassembled WGS sequence"/>
</dbReference>
<evidence type="ECO:0000256" key="1">
    <source>
        <dbReference type="SAM" id="MobiDB-lite"/>
    </source>
</evidence>
<evidence type="ECO:0000313" key="3">
    <source>
        <dbReference type="Proteomes" id="UP000800035"/>
    </source>
</evidence>
<evidence type="ECO:0000313" key="2">
    <source>
        <dbReference type="EMBL" id="KAF1952988.1"/>
    </source>
</evidence>
<gene>
    <name evidence="2" type="ORF">CC80DRAFT_164142</name>
</gene>
<dbReference type="AlphaFoldDB" id="A0A6A5TKR1"/>
<accession>A0A6A5TKR1</accession>
<keyword evidence="3" id="KW-1185">Reference proteome</keyword>
<protein>
    <submittedName>
        <fullName evidence="2">Uncharacterized protein</fullName>
    </submittedName>
</protein>
<feature type="compositionally biased region" description="Low complexity" evidence="1">
    <location>
        <begin position="66"/>
        <end position="75"/>
    </location>
</feature>
<name>A0A6A5TKR1_9PLEO</name>
<reference evidence="2" key="1">
    <citation type="journal article" date="2020" name="Stud. Mycol.">
        <title>101 Dothideomycetes genomes: a test case for predicting lifestyles and emergence of pathogens.</title>
        <authorList>
            <person name="Haridas S."/>
            <person name="Albert R."/>
            <person name="Binder M."/>
            <person name="Bloem J."/>
            <person name="Labutti K."/>
            <person name="Salamov A."/>
            <person name="Andreopoulos B."/>
            <person name="Baker S."/>
            <person name="Barry K."/>
            <person name="Bills G."/>
            <person name="Bluhm B."/>
            <person name="Cannon C."/>
            <person name="Castanera R."/>
            <person name="Culley D."/>
            <person name="Daum C."/>
            <person name="Ezra D."/>
            <person name="Gonzalez J."/>
            <person name="Henrissat B."/>
            <person name="Kuo A."/>
            <person name="Liang C."/>
            <person name="Lipzen A."/>
            <person name="Lutzoni F."/>
            <person name="Magnuson J."/>
            <person name="Mondo S."/>
            <person name="Nolan M."/>
            <person name="Ohm R."/>
            <person name="Pangilinan J."/>
            <person name="Park H.-J."/>
            <person name="Ramirez L."/>
            <person name="Alfaro M."/>
            <person name="Sun H."/>
            <person name="Tritt A."/>
            <person name="Yoshinaga Y."/>
            <person name="Zwiers L.-H."/>
            <person name="Turgeon B."/>
            <person name="Goodwin S."/>
            <person name="Spatafora J."/>
            <person name="Crous P."/>
            <person name="Grigoriev I."/>
        </authorList>
    </citation>
    <scope>NUCLEOTIDE SEQUENCE</scope>
    <source>
        <strain evidence="2">CBS 675.92</strain>
    </source>
</reference>
<dbReference type="EMBL" id="ML977006">
    <property type="protein sequence ID" value="KAF1952988.1"/>
    <property type="molecule type" value="Genomic_DNA"/>
</dbReference>